<dbReference type="Gene3D" id="1.10.20.10">
    <property type="entry name" value="Histone, subunit A"/>
    <property type="match status" value="1"/>
</dbReference>
<gene>
    <name evidence="7" type="primary">DPB4</name>
    <name evidence="7" type="ORF">C6P45_001242</name>
</gene>
<evidence type="ECO:0000256" key="3">
    <source>
        <dbReference type="ARBA" id="ARBA00023242"/>
    </source>
</evidence>
<protein>
    <recommendedName>
        <fullName evidence="4">DNA polymerase epsilon subunit D</fullName>
    </recommendedName>
    <alternativeName>
        <fullName evidence="5">DNA polymerase II subunit D</fullName>
    </alternativeName>
</protein>
<name>A0A9P7B788_MAUEX</name>
<keyword evidence="3" id="KW-0539">Nucleus</keyword>
<dbReference type="GO" id="GO:0031490">
    <property type="term" value="F:chromatin DNA binding"/>
    <property type="evidence" value="ECO:0007669"/>
    <property type="project" value="TreeGrafter"/>
</dbReference>
<dbReference type="GO" id="GO:0031507">
    <property type="term" value="P:heterochromatin formation"/>
    <property type="evidence" value="ECO:0007669"/>
    <property type="project" value="TreeGrafter"/>
</dbReference>
<dbReference type="CDD" id="cd22928">
    <property type="entry name" value="HFD_POLE3_DPB4"/>
    <property type="match status" value="1"/>
</dbReference>
<dbReference type="EMBL" id="PUHR01000153">
    <property type="protein sequence ID" value="KAG0661953.1"/>
    <property type="molecule type" value="Genomic_DNA"/>
</dbReference>
<reference evidence="7 8" key="1">
    <citation type="submission" date="2020-11" db="EMBL/GenBank/DDBJ databases">
        <title>Kefir isolates.</title>
        <authorList>
            <person name="Marcisauskas S."/>
            <person name="Kim Y."/>
            <person name="Blasche S."/>
        </authorList>
    </citation>
    <scope>NUCLEOTIDE SEQUENCE [LARGE SCALE GENOMIC DNA]</scope>
    <source>
        <strain evidence="7 8">OG2</strain>
    </source>
</reference>
<dbReference type="Proteomes" id="UP000750334">
    <property type="component" value="Unassembled WGS sequence"/>
</dbReference>
<dbReference type="GO" id="GO:0006974">
    <property type="term" value="P:DNA damage response"/>
    <property type="evidence" value="ECO:0007669"/>
    <property type="project" value="TreeGrafter"/>
</dbReference>
<dbReference type="PANTHER" id="PTHR46172">
    <property type="entry name" value="DNA POLYMERASE EPSILON SUBUNIT 3"/>
    <property type="match status" value="1"/>
</dbReference>
<evidence type="ECO:0000256" key="4">
    <source>
        <dbReference type="ARBA" id="ARBA00039775"/>
    </source>
</evidence>
<evidence type="ECO:0000256" key="6">
    <source>
        <dbReference type="SAM" id="MobiDB-lite"/>
    </source>
</evidence>
<feature type="compositionally biased region" description="Basic and acidic residues" evidence="6">
    <location>
        <begin position="138"/>
        <end position="162"/>
    </location>
</feature>
<dbReference type="GO" id="GO:0008623">
    <property type="term" value="C:CHRAC"/>
    <property type="evidence" value="ECO:0007669"/>
    <property type="project" value="TreeGrafter"/>
</dbReference>
<proteinExistence type="predicted"/>
<sequence>MPPKGWRKDAQGNYPATSYMKEQENITIEDLLFPRSVIVGLAKEVQQISQSEIGEQDSEKKLVINKDASIALQRSATIFVNHLLMFAREIVKEQDKRSCNMDDILAAVEYIGFPGLKNVIMDKMAGYQQAQKIIKQHKQQDQVKEDDKTKEDDKEEIDKEVSEETGEEENATKKVKTSEAETEPITEQQKSQEEHDIPKEDNEEMEVDTNE</sequence>
<comment type="subcellular location">
    <subcellularLocation>
        <location evidence="1">Nucleus</location>
    </subcellularLocation>
</comment>
<dbReference type="InterPro" id="IPR051377">
    <property type="entry name" value="DNA_Pol-Epsilon_Subunit"/>
</dbReference>
<feature type="compositionally biased region" description="Basic and acidic residues" evidence="6">
    <location>
        <begin position="190"/>
        <end position="200"/>
    </location>
</feature>
<dbReference type="PANTHER" id="PTHR46172:SF1">
    <property type="entry name" value="DNA POLYMERASE EPSILON SUBUNIT 3"/>
    <property type="match status" value="1"/>
</dbReference>
<dbReference type="SUPFAM" id="SSF47113">
    <property type="entry name" value="Histone-fold"/>
    <property type="match status" value="1"/>
</dbReference>
<feature type="region of interest" description="Disordered" evidence="6">
    <location>
        <begin position="136"/>
        <end position="211"/>
    </location>
</feature>
<accession>A0A9P7B788</accession>
<dbReference type="OrthoDB" id="1707486at2759"/>
<evidence type="ECO:0000313" key="7">
    <source>
        <dbReference type="EMBL" id="KAG0661953.1"/>
    </source>
</evidence>
<dbReference type="InterPro" id="IPR009072">
    <property type="entry name" value="Histone-fold"/>
</dbReference>
<evidence type="ECO:0000256" key="2">
    <source>
        <dbReference type="ARBA" id="ARBA00022705"/>
    </source>
</evidence>
<dbReference type="AlphaFoldDB" id="A0A9P7B788"/>
<evidence type="ECO:0000256" key="1">
    <source>
        <dbReference type="ARBA" id="ARBA00004123"/>
    </source>
</evidence>
<dbReference type="GO" id="GO:0008622">
    <property type="term" value="C:epsilon DNA polymerase complex"/>
    <property type="evidence" value="ECO:0007669"/>
    <property type="project" value="TreeGrafter"/>
</dbReference>
<organism evidence="7 8">
    <name type="scientific">Maudiozyma exigua</name>
    <name type="common">Yeast</name>
    <name type="synonym">Kazachstania exigua</name>
    <dbReference type="NCBI Taxonomy" id="34358"/>
    <lineage>
        <taxon>Eukaryota</taxon>
        <taxon>Fungi</taxon>
        <taxon>Dikarya</taxon>
        <taxon>Ascomycota</taxon>
        <taxon>Saccharomycotina</taxon>
        <taxon>Saccharomycetes</taxon>
        <taxon>Saccharomycetales</taxon>
        <taxon>Saccharomycetaceae</taxon>
        <taxon>Maudiozyma</taxon>
    </lineage>
</organism>
<keyword evidence="2" id="KW-0235">DNA replication</keyword>
<keyword evidence="8" id="KW-1185">Reference proteome</keyword>
<evidence type="ECO:0000256" key="5">
    <source>
        <dbReference type="ARBA" id="ARBA00042096"/>
    </source>
</evidence>
<feature type="compositionally biased region" description="Basic and acidic residues" evidence="6">
    <location>
        <begin position="170"/>
        <end position="179"/>
    </location>
</feature>
<feature type="compositionally biased region" description="Acidic residues" evidence="6">
    <location>
        <begin position="201"/>
        <end position="211"/>
    </location>
</feature>
<evidence type="ECO:0000313" key="8">
    <source>
        <dbReference type="Proteomes" id="UP000750334"/>
    </source>
</evidence>
<dbReference type="GO" id="GO:0006272">
    <property type="term" value="P:leading strand elongation"/>
    <property type="evidence" value="ECO:0007669"/>
    <property type="project" value="TreeGrafter"/>
</dbReference>
<dbReference type="GO" id="GO:0046982">
    <property type="term" value="F:protein heterodimerization activity"/>
    <property type="evidence" value="ECO:0007669"/>
    <property type="project" value="InterPro"/>
</dbReference>
<comment type="caution">
    <text evidence="7">The sequence shown here is derived from an EMBL/GenBank/DDBJ whole genome shotgun (WGS) entry which is preliminary data.</text>
</comment>